<feature type="signal peptide" evidence="5">
    <location>
        <begin position="1"/>
        <end position="20"/>
    </location>
</feature>
<protein>
    <submittedName>
        <fullName evidence="6">Uncharacterized protein</fullName>
    </submittedName>
</protein>
<evidence type="ECO:0000256" key="2">
    <source>
        <dbReference type="ARBA" id="ARBA00010112"/>
    </source>
</evidence>
<feature type="chain" id="PRO_5042214085" evidence="5">
    <location>
        <begin position="21"/>
        <end position="142"/>
    </location>
</feature>
<keyword evidence="7" id="KW-1185">Reference proteome</keyword>
<dbReference type="InterPro" id="IPR001534">
    <property type="entry name" value="Transthyretin-like"/>
</dbReference>
<evidence type="ECO:0000256" key="1">
    <source>
        <dbReference type="ARBA" id="ARBA00004613"/>
    </source>
</evidence>
<dbReference type="InterPro" id="IPR038479">
    <property type="entry name" value="Transthyretin-like_sf"/>
</dbReference>
<proteinExistence type="inferred from homology"/>
<reference evidence="6" key="1">
    <citation type="submission" date="2021-06" db="EMBL/GenBank/DDBJ databases">
        <title>Parelaphostrongylus tenuis whole genome reference sequence.</title>
        <authorList>
            <person name="Garwood T.J."/>
            <person name="Larsen P.A."/>
            <person name="Fountain-Jones N.M."/>
            <person name="Garbe J.R."/>
            <person name="Macchietto M.G."/>
            <person name="Kania S.A."/>
            <person name="Gerhold R.W."/>
            <person name="Richards J.E."/>
            <person name="Wolf T.M."/>
        </authorList>
    </citation>
    <scope>NUCLEOTIDE SEQUENCE</scope>
    <source>
        <strain evidence="6">MNPRO001-30</strain>
        <tissue evidence="6">Meninges</tissue>
    </source>
</reference>
<dbReference type="GO" id="GO:0009986">
    <property type="term" value="C:cell surface"/>
    <property type="evidence" value="ECO:0007669"/>
    <property type="project" value="InterPro"/>
</dbReference>
<dbReference type="EMBL" id="JAHQIW010000113">
    <property type="protein sequence ID" value="KAJ1346088.1"/>
    <property type="molecule type" value="Genomic_DNA"/>
</dbReference>
<evidence type="ECO:0000313" key="6">
    <source>
        <dbReference type="EMBL" id="KAJ1346088.1"/>
    </source>
</evidence>
<accession>A0AAD5LVZ9</accession>
<dbReference type="Proteomes" id="UP001196413">
    <property type="component" value="Unassembled WGS sequence"/>
</dbReference>
<evidence type="ECO:0000313" key="7">
    <source>
        <dbReference type="Proteomes" id="UP001196413"/>
    </source>
</evidence>
<organism evidence="6 7">
    <name type="scientific">Parelaphostrongylus tenuis</name>
    <name type="common">Meningeal worm</name>
    <dbReference type="NCBI Taxonomy" id="148309"/>
    <lineage>
        <taxon>Eukaryota</taxon>
        <taxon>Metazoa</taxon>
        <taxon>Ecdysozoa</taxon>
        <taxon>Nematoda</taxon>
        <taxon>Chromadorea</taxon>
        <taxon>Rhabditida</taxon>
        <taxon>Rhabditina</taxon>
        <taxon>Rhabditomorpha</taxon>
        <taxon>Strongyloidea</taxon>
        <taxon>Metastrongylidae</taxon>
        <taxon>Parelaphostrongylus</taxon>
    </lineage>
</organism>
<dbReference type="Gene3D" id="2.60.40.3330">
    <property type="match status" value="1"/>
</dbReference>
<gene>
    <name evidence="6" type="ORF">KIN20_000775</name>
</gene>
<evidence type="ECO:0000256" key="3">
    <source>
        <dbReference type="ARBA" id="ARBA00022525"/>
    </source>
</evidence>
<dbReference type="AlphaFoldDB" id="A0AAD5LVZ9"/>
<comment type="caution">
    <text evidence="6">The sequence shown here is derived from an EMBL/GenBank/DDBJ whole genome shotgun (WGS) entry which is preliminary data.</text>
</comment>
<keyword evidence="4 5" id="KW-0732">Signal</keyword>
<dbReference type="PANTHER" id="PTHR21700">
    <property type="entry name" value="TRANSTHYRETIN-LIKE FAMILY PROTEIN-RELATED"/>
    <property type="match status" value="1"/>
</dbReference>
<evidence type="ECO:0000256" key="4">
    <source>
        <dbReference type="ARBA" id="ARBA00022729"/>
    </source>
</evidence>
<comment type="subcellular location">
    <subcellularLocation>
        <location evidence="1">Secreted</location>
    </subcellularLocation>
</comment>
<name>A0AAD5LVZ9_PARTN</name>
<dbReference type="GO" id="GO:0005576">
    <property type="term" value="C:extracellular region"/>
    <property type="evidence" value="ECO:0007669"/>
    <property type="project" value="UniProtKB-SubCell"/>
</dbReference>
<comment type="similarity">
    <text evidence="2">Belongs to the nematode transthyretin-like family.</text>
</comment>
<evidence type="ECO:0000256" key="5">
    <source>
        <dbReference type="SAM" id="SignalP"/>
    </source>
</evidence>
<sequence length="142" mass="15634">MNPKIYLMFVMLTGLPRVSGLLGFIGAKQSAGAQGNLTCGGLPAKNITVTLYDGDLMWDSKMDEAQTSNDGTFELHGSKREVTKIEPYLEISHHCRVKEGCAKTVKMEIPLPFVFKGSDIDVHYPVNIDLAKHNLPSTLECH</sequence>
<keyword evidence="3" id="KW-0964">Secreted</keyword>
<dbReference type="Pfam" id="PF01060">
    <property type="entry name" value="TTR-52"/>
    <property type="match status" value="1"/>
</dbReference>